<name>A0A9Q3ECB4_9BASI</name>
<evidence type="ECO:0000313" key="3">
    <source>
        <dbReference type="EMBL" id="MBW0519781.1"/>
    </source>
</evidence>
<dbReference type="PANTHER" id="PTHR11439:SF470">
    <property type="entry name" value="CYSTEINE-RICH RLK (RECEPTOR-LIKE PROTEIN KINASE) 8"/>
    <property type="match status" value="1"/>
</dbReference>
<evidence type="ECO:0000259" key="1">
    <source>
        <dbReference type="Pfam" id="PF07727"/>
    </source>
</evidence>
<reference evidence="3" key="1">
    <citation type="submission" date="2021-03" db="EMBL/GenBank/DDBJ databases">
        <title>Draft genome sequence of rust myrtle Austropuccinia psidii MF-1, a brazilian biotype.</title>
        <authorList>
            <person name="Quecine M.C."/>
            <person name="Pachon D.M.R."/>
            <person name="Bonatelli M.L."/>
            <person name="Correr F.H."/>
            <person name="Franceschini L.M."/>
            <person name="Leite T.F."/>
            <person name="Margarido G.R.A."/>
            <person name="Almeida C.A."/>
            <person name="Ferrarezi J.A."/>
            <person name="Labate C.A."/>
        </authorList>
    </citation>
    <scope>NUCLEOTIDE SEQUENCE</scope>
    <source>
        <strain evidence="3">MF-1</strain>
    </source>
</reference>
<proteinExistence type="predicted"/>
<dbReference type="Pfam" id="PF07727">
    <property type="entry name" value="RVT_2"/>
    <property type="match status" value="1"/>
</dbReference>
<dbReference type="Proteomes" id="UP000765509">
    <property type="component" value="Unassembled WGS sequence"/>
</dbReference>
<dbReference type="InterPro" id="IPR057670">
    <property type="entry name" value="SH3_retrovirus"/>
</dbReference>
<comment type="caution">
    <text evidence="3">The sequence shown here is derived from an EMBL/GenBank/DDBJ whole genome shotgun (WGS) entry which is preliminary data.</text>
</comment>
<dbReference type="InterPro" id="IPR043502">
    <property type="entry name" value="DNA/RNA_pol_sf"/>
</dbReference>
<evidence type="ECO:0008006" key="5">
    <source>
        <dbReference type="Google" id="ProtNLM"/>
    </source>
</evidence>
<accession>A0A9Q3ECB4</accession>
<keyword evidence="4" id="KW-1185">Reference proteome</keyword>
<dbReference type="SUPFAM" id="SSF56672">
    <property type="entry name" value="DNA/RNA polymerases"/>
    <property type="match status" value="1"/>
</dbReference>
<sequence>MLGYKNNNSSYRIPCLSDKRILISRHVKFDETVFTSLKDSPQSQEQLTIAWESNPSRTEVVDEIHPVRAELVDEPQPEEPAVITREDQEMVVESHSSSDDSLGGENSHPVVNPCIKVIGSRHPTIYSANINKSNILPFSRRPRGLVTSVGDCPRTYKKALVSADKDHWVSAIEKELASINTLKARLCPQGFTQTPGLDFNKTYAPTGRLNSLWTVIAFAVSNNLEFHQVDVKSAVLNAPLVETVYLSIPQGLVLDQRKLCLRRNKAIYGLKQAPLAWYEWLQKWLLGVGFIPCILDPCVFYCLGQVATWLYVHVDDIAIFSSSASSFKEELAREFYIKDIGPADLMLGVKVSRSATGEEISKFNLLGVSYHSAIGSINYLRTATRPDLAHSVSSLLQFLENPGIQHWNGFLHVLRYLKGTQSIGLVYSKTNAQGIEAYSDADWGNCQLTRRSVTGYLATFVGSLVLWKTRKQSTMSLSTAEAKYKA</sequence>
<evidence type="ECO:0000313" key="4">
    <source>
        <dbReference type="Proteomes" id="UP000765509"/>
    </source>
</evidence>
<evidence type="ECO:0000259" key="2">
    <source>
        <dbReference type="Pfam" id="PF25597"/>
    </source>
</evidence>
<protein>
    <recommendedName>
        <fullName evidence="5">Reverse transcriptase Ty1/copia-type domain-containing protein</fullName>
    </recommendedName>
</protein>
<organism evidence="3 4">
    <name type="scientific">Austropuccinia psidii MF-1</name>
    <dbReference type="NCBI Taxonomy" id="1389203"/>
    <lineage>
        <taxon>Eukaryota</taxon>
        <taxon>Fungi</taxon>
        <taxon>Dikarya</taxon>
        <taxon>Basidiomycota</taxon>
        <taxon>Pucciniomycotina</taxon>
        <taxon>Pucciniomycetes</taxon>
        <taxon>Pucciniales</taxon>
        <taxon>Sphaerophragmiaceae</taxon>
        <taxon>Austropuccinia</taxon>
    </lineage>
</organism>
<feature type="domain" description="Retroviral polymerase SH3-like" evidence="2">
    <location>
        <begin position="1"/>
        <end position="39"/>
    </location>
</feature>
<dbReference type="EMBL" id="AVOT02027641">
    <property type="protein sequence ID" value="MBW0519781.1"/>
    <property type="molecule type" value="Genomic_DNA"/>
</dbReference>
<dbReference type="PANTHER" id="PTHR11439">
    <property type="entry name" value="GAG-POL-RELATED RETROTRANSPOSON"/>
    <property type="match status" value="1"/>
</dbReference>
<dbReference type="InterPro" id="IPR013103">
    <property type="entry name" value="RVT_2"/>
</dbReference>
<gene>
    <name evidence="3" type="ORF">O181_059496</name>
</gene>
<feature type="domain" description="Reverse transcriptase Ty1/copia-type" evidence="1">
    <location>
        <begin position="167"/>
        <end position="367"/>
    </location>
</feature>
<dbReference type="CDD" id="cd09272">
    <property type="entry name" value="RNase_HI_RT_Ty1"/>
    <property type="match status" value="1"/>
</dbReference>
<dbReference type="AlphaFoldDB" id="A0A9Q3ECB4"/>
<dbReference type="Pfam" id="PF25597">
    <property type="entry name" value="SH3_retrovirus"/>
    <property type="match status" value="1"/>
</dbReference>